<feature type="compositionally biased region" description="Basic and acidic residues" evidence="1">
    <location>
        <begin position="455"/>
        <end position="464"/>
    </location>
</feature>
<evidence type="ECO:0000313" key="3">
    <source>
        <dbReference type="EMBL" id="GJF00543.1"/>
    </source>
</evidence>
<comment type="caution">
    <text evidence="3">The sequence shown here is derived from an EMBL/GenBank/DDBJ whole genome shotgun (WGS) entry which is preliminary data.</text>
</comment>
<feature type="compositionally biased region" description="Acidic residues" evidence="1">
    <location>
        <begin position="406"/>
        <end position="416"/>
    </location>
</feature>
<dbReference type="EMBL" id="BPQB01000163">
    <property type="protein sequence ID" value="GJF00543.1"/>
    <property type="molecule type" value="Genomic_DNA"/>
</dbReference>
<feature type="compositionally biased region" description="Polar residues" evidence="1">
    <location>
        <begin position="1"/>
        <end position="10"/>
    </location>
</feature>
<feature type="region of interest" description="Disordered" evidence="1">
    <location>
        <begin position="599"/>
        <end position="736"/>
    </location>
</feature>
<feature type="compositionally biased region" description="Basic and acidic residues" evidence="1">
    <location>
        <begin position="296"/>
        <end position="307"/>
    </location>
</feature>
<feature type="region of interest" description="Disordered" evidence="1">
    <location>
        <begin position="1"/>
        <end position="105"/>
    </location>
</feature>
<feature type="region of interest" description="Disordered" evidence="1">
    <location>
        <begin position="143"/>
        <end position="566"/>
    </location>
</feature>
<name>A0A9P3LP78_9APHY</name>
<feature type="compositionally biased region" description="Low complexity" evidence="1">
    <location>
        <begin position="652"/>
        <end position="705"/>
    </location>
</feature>
<feature type="domain" description="DUF6532" evidence="2">
    <location>
        <begin position="769"/>
        <end position="977"/>
    </location>
</feature>
<evidence type="ECO:0000256" key="1">
    <source>
        <dbReference type="SAM" id="MobiDB-lite"/>
    </source>
</evidence>
<dbReference type="AlphaFoldDB" id="A0A9P3LP78"/>
<proteinExistence type="predicted"/>
<dbReference type="OrthoDB" id="3225557at2759"/>
<feature type="compositionally biased region" description="Basic and acidic residues" evidence="1">
    <location>
        <begin position="11"/>
        <end position="38"/>
    </location>
</feature>
<accession>A0A9P3LP78</accession>
<feature type="compositionally biased region" description="Low complexity" evidence="1">
    <location>
        <begin position="190"/>
        <end position="207"/>
    </location>
</feature>
<gene>
    <name evidence="3" type="ORF">PsYK624_168360</name>
</gene>
<feature type="compositionally biased region" description="Acidic residues" evidence="1">
    <location>
        <begin position="600"/>
        <end position="609"/>
    </location>
</feature>
<feature type="compositionally biased region" description="Basic and acidic residues" evidence="1">
    <location>
        <begin position="505"/>
        <end position="514"/>
    </location>
</feature>
<dbReference type="Pfam" id="PF20149">
    <property type="entry name" value="DUF6532"/>
    <property type="match status" value="1"/>
</dbReference>
<feature type="compositionally biased region" description="Basic residues" evidence="1">
    <location>
        <begin position="422"/>
        <end position="431"/>
    </location>
</feature>
<dbReference type="InterPro" id="IPR045341">
    <property type="entry name" value="DUF6532"/>
</dbReference>
<feature type="compositionally biased region" description="Acidic residues" evidence="1">
    <location>
        <begin position="724"/>
        <end position="736"/>
    </location>
</feature>
<protein>
    <recommendedName>
        <fullName evidence="2">DUF6532 domain-containing protein</fullName>
    </recommendedName>
</protein>
<evidence type="ECO:0000259" key="2">
    <source>
        <dbReference type="Pfam" id="PF20149"/>
    </source>
</evidence>
<feature type="compositionally biased region" description="Polar residues" evidence="1">
    <location>
        <begin position="610"/>
        <end position="625"/>
    </location>
</feature>
<dbReference type="Proteomes" id="UP000703269">
    <property type="component" value="Unassembled WGS sequence"/>
</dbReference>
<sequence length="1025" mass="112715">MAPSTRSQAKQAKDLRPDPTNKQALGEKSKRARSDKTAGKRKAPRSPSGSENEDRQPLKKMAVTHLAHASARTACFGPAISTQQPLTSKTAEVPRSKPRSAFEVQIVKPPVSKGLNSTATSAKPASAPVRQVLDFVRVPLPQSFRTMQPAGPTARPSNPTPPRANSDVDMDEDSIDKEARRPQLARETQQKLAQAAARKRLAAISAAYGKDSEDDDRDGNASGRLKVPTPTRTYGKKQNAAEPSAPLASNSEHAEPVLSQRSAELSKAVQQPPRTPRPRPKPKRVVSQVAQQLAVNDKDRQIEREGKNVGADEESTNVRSQAAVGELENDELLNDELLNDQAENGGLENNEPESNELDNPKLEHVAGSDFHWSSAPCGHALSEPYDMSEPEHAQQNTNVFQRDPNDSEPEDDDDGGADAQPYKHRPRKSKGKERAREPPSDNDEEQPRPRKGKGKGKERAREPPSDDDEEQPRPRKGKGKGKERAREPPSDDDEEQPRPCKGKGKGKERAREPPSDDDEEQPRPRKGKGKEPVCEPLSDENDDSGGSNYEHSAHDSSDQDSALGALISDDNDDLAAALVDPKKLKRMLASEEVKLTMVDWDADGEESNNENEPVSQPTRRVTAQISKAVEKLYAEEPVMRVEEDDNNDEQGLSLSKSRSRTRTAVAARYAPAGSSRAAPSTAGPSRAAPSTAGPARAAPSTAGPSHAGPSNIGLANGSGKWPSLDDDDDDDDDDEDDGDVPLFALIYGRKGKLALKRLNPRLRAVIKRAYLIIEARVYTIDTFPDDLRFNKLRFLLKGMKRSAADLQEGEILEKFSAAHSDWTREVLSLLETHLSQVRGHVRMIAISKVPIHYKLNNNPPNLTERLKQLLIGLRYIFPGDVLAQIDGTKPFRHPCIADILSVLLFKQRISFLESVPDFFKQEWQGTVYNMVPGPLICLVATAIHSVIRDMASVEGEVWDFSVKRYGTTYESHEATMAALSEKRPGALECLLRNTYNDAHNGRICKPRGIVESSVEYMDVDNMEVL</sequence>
<feature type="compositionally biased region" description="Polar residues" evidence="1">
    <location>
        <begin position="80"/>
        <end position="90"/>
    </location>
</feature>
<keyword evidence="4" id="KW-1185">Reference proteome</keyword>
<feature type="compositionally biased region" description="Acidic residues" evidence="1">
    <location>
        <begin position="327"/>
        <end position="338"/>
    </location>
</feature>
<organism evidence="3 4">
    <name type="scientific">Phanerochaete sordida</name>
    <dbReference type="NCBI Taxonomy" id="48140"/>
    <lineage>
        <taxon>Eukaryota</taxon>
        <taxon>Fungi</taxon>
        <taxon>Dikarya</taxon>
        <taxon>Basidiomycota</taxon>
        <taxon>Agaricomycotina</taxon>
        <taxon>Agaricomycetes</taxon>
        <taxon>Polyporales</taxon>
        <taxon>Phanerochaetaceae</taxon>
        <taxon>Phanerochaete</taxon>
    </lineage>
</organism>
<reference evidence="3 4" key="1">
    <citation type="submission" date="2021-08" db="EMBL/GenBank/DDBJ databases">
        <title>Draft Genome Sequence of Phanerochaete sordida strain YK-624.</title>
        <authorList>
            <person name="Mori T."/>
            <person name="Dohra H."/>
            <person name="Suzuki T."/>
            <person name="Kawagishi H."/>
            <person name="Hirai H."/>
        </authorList>
    </citation>
    <scope>NUCLEOTIDE SEQUENCE [LARGE SCALE GENOMIC DNA]</scope>
    <source>
        <strain evidence="3 4">YK-624</strain>
    </source>
</reference>
<feature type="compositionally biased region" description="Basic and acidic residues" evidence="1">
    <location>
        <begin position="628"/>
        <end position="641"/>
    </location>
</feature>
<feature type="compositionally biased region" description="Basic and acidic residues" evidence="1">
    <location>
        <begin position="480"/>
        <end position="489"/>
    </location>
</feature>
<evidence type="ECO:0000313" key="4">
    <source>
        <dbReference type="Proteomes" id="UP000703269"/>
    </source>
</evidence>